<protein>
    <submittedName>
        <fullName evidence="2">Putative secreted protein</fullName>
    </submittedName>
</protein>
<keyword evidence="1" id="KW-0472">Membrane</keyword>
<sequence>MKRCVLSTLFLIKLCFMSEVICCLKCDFFFFFFARCRSETKFLGFFLLFILLEMFLSHVLLLAPLHSLHPYESRKSLFFIELPTLAAVSFQPVFSIPCKDRV</sequence>
<feature type="transmembrane region" description="Helical" evidence="1">
    <location>
        <begin position="77"/>
        <end position="96"/>
    </location>
</feature>
<organism evidence="2">
    <name type="scientific">Ixodes ricinus</name>
    <name type="common">Common tick</name>
    <name type="synonym">Acarus ricinus</name>
    <dbReference type="NCBI Taxonomy" id="34613"/>
    <lineage>
        <taxon>Eukaryota</taxon>
        <taxon>Metazoa</taxon>
        <taxon>Ecdysozoa</taxon>
        <taxon>Arthropoda</taxon>
        <taxon>Chelicerata</taxon>
        <taxon>Arachnida</taxon>
        <taxon>Acari</taxon>
        <taxon>Parasitiformes</taxon>
        <taxon>Ixodida</taxon>
        <taxon>Ixodoidea</taxon>
        <taxon>Ixodidae</taxon>
        <taxon>Ixodinae</taxon>
        <taxon>Ixodes</taxon>
    </lineage>
</organism>
<dbReference type="EMBL" id="GIFC01006376">
    <property type="protein sequence ID" value="MXU88459.1"/>
    <property type="molecule type" value="Transcribed_RNA"/>
</dbReference>
<dbReference type="AlphaFoldDB" id="A0A6B0U7H2"/>
<reference evidence="2" key="1">
    <citation type="submission" date="2019-12" db="EMBL/GenBank/DDBJ databases">
        <title>An insight into the sialome of adult female Ixodes ricinus ticks feeding for 6 days.</title>
        <authorList>
            <person name="Perner J."/>
            <person name="Ribeiro J.M.C."/>
        </authorList>
    </citation>
    <scope>NUCLEOTIDE SEQUENCE</scope>
    <source>
        <strain evidence="2">Semi-engorged</strain>
        <tissue evidence="2">Salivary glands</tissue>
    </source>
</reference>
<accession>A0A6B0U7H2</accession>
<keyword evidence="1" id="KW-1133">Transmembrane helix</keyword>
<feature type="transmembrane region" description="Helical" evidence="1">
    <location>
        <begin position="42"/>
        <end position="65"/>
    </location>
</feature>
<proteinExistence type="predicted"/>
<evidence type="ECO:0000313" key="2">
    <source>
        <dbReference type="EMBL" id="MXU88459.1"/>
    </source>
</evidence>
<name>A0A6B0U7H2_IXORI</name>
<keyword evidence="1" id="KW-0812">Transmembrane</keyword>
<evidence type="ECO:0000256" key="1">
    <source>
        <dbReference type="SAM" id="Phobius"/>
    </source>
</evidence>